<dbReference type="Pfam" id="PF01441">
    <property type="entry name" value="Lipoprotein_6"/>
    <property type="match status" value="1"/>
</dbReference>
<evidence type="ECO:0000256" key="3">
    <source>
        <dbReference type="ARBA" id="ARBA00008719"/>
    </source>
</evidence>
<dbReference type="AlphaFoldDB" id="W6TER1"/>
<evidence type="ECO:0000313" key="10">
    <source>
        <dbReference type="Proteomes" id="UP000019148"/>
    </source>
</evidence>
<organism evidence="9 10">
    <name type="scientific">Borrelia duttonii CR2A</name>
    <dbReference type="NCBI Taxonomy" id="1432657"/>
    <lineage>
        <taxon>Bacteria</taxon>
        <taxon>Pseudomonadati</taxon>
        <taxon>Spirochaetota</taxon>
        <taxon>Spirochaetia</taxon>
        <taxon>Spirochaetales</taxon>
        <taxon>Borreliaceae</taxon>
        <taxon>Borrelia</taxon>
    </lineage>
</organism>
<gene>
    <name evidence="9" type="ORF">BDCR2A_02022</name>
</gene>
<dbReference type="EMBL" id="AZIT01000118">
    <property type="protein sequence ID" value="ETZ17062.1"/>
    <property type="molecule type" value="Genomic_DNA"/>
</dbReference>
<evidence type="ECO:0000256" key="1">
    <source>
        <dbReference type="ARBA" id="ARBA00003932"/>
    </source>
</evidence>
<evidence type="ECO:0000313" key="9">
    <source>
        <dbReference type="EMBL" id="ETZ17062.1"/>
    </source>
</evidence>
<evidence type="ECO:0000256" key="5">
    <source>
        <dbReference type="ARBA" id="ARBA00023136"/>
    </source>
</evidence>
<comment type="subcellular location">
    <subcellularLocation>
        <location evidence="2">Cell outer membrane</location>
        <topology evidence="2">Lipid-anchor</topology>
    </subcellularLocation>
</comment>
<evidence type="ECO:0000256" key="6">
    <source>
        <dbReference type="ARBA" id="ARBA00023139"/>
    </source>
</evidence>
<protein>
    <submittedName>
        <fullName evidence="9">Variable outer membrane protein</fullName>
    </submittedName>
</protein>
<name>W6TER1_9SPIR</name>
<dbReference type="SUPFAM" id="SSF63515">
    <property type="entry name" value="Outer surface protein C (OspC)"/>
    <property type="match status" value="1"/>
</dbReference>
<dbReference type="Gene3D" id="1.20.120.240">
    <property type="entry name" value="Lipoprotein, type 6"/>
    <property type="match status" value="1"/>
</dbReference>
<keyword evidence="6" id="KW-0564">Palmitate</keyword>
<keyword evidence="8" id="KW-0449">Lipoprotein</keyword>
<keyword evidence="7" id="KW-0998">Cell outer membrane</keyword>
<evidence type="ECO:0000256" key="2">
    <source>
        <dbReference type="ARBA" id="ARBA00004459"/>
    </source>
</evidence>
<accession>W6TER1</accession>
<sequence>MDTKLATLLGKAELSSDLSTKVNDAKVKSTAFLNTLKSSTTEFDKEGASDADSKKALFKDNADKTKGRDELDKLNTSIDILMASFKKELDDSIKKLIEEPVRPDIVGN</sequence>
<comment type="function">
    <text evidence="1">The Vlp and Vsp proteins are antigenically distinct proteins, only one vlp or vsp gene is transcriptionally active at any one time. Switching between these genes is a mechanism of host immune response evasion.</text>
</comment>
<dbReference type="PATRIC" id="fig|1432657.3.peg.1868"/>
<proteinExistence type="inferred from homology"/>
<evidence type="ECO:0000256" key="8">
    <source>
        <dbReference type="ARBA" id="ARBA00023288"/>
    </source>
</evidence>
<dbReference type="RefSeq" id="WP_331279439.1">
    <property type="nucleotide sequence ID" value="NZ_AZIT01000118.1"/>
</dbReference>
<dbReference type="GO" id="GO:0009279">
    <property type="term" value="C:cell outer membrane"/>
    <property type="evidence" value="ECO:0007669"/>
    <property type="project" value="UniProtKB-SubCell"/>
</dbReference>
<dbReference type="InterPro" id="IPR001800">
    <property type="entry name" value="Lipoprotein_OspC"/>
</dbReference>
<comment type="caution">
    <text evidence="9">The sequence shown here is derived from an EMBL/GenBank/DDBJ whole genome shotgun (WGS) entry which is preliminary data.</text>
</comment>
<keyword evidence="5" id="KW-0472">Membrane</keyword>
<comment type="similarity">
    <text evidence="3">Belongs to the variable small protein (Vsp) family.</text>
</comment>
<dbReference type="Proteomes" id="UP000019148">
    <property type="component" value="Unassembled WGS sequence"/>
</dbReference>
<reference evidence="9 10" key="1">
    <citation type="submission" date="2013-12" db="EMBL/GenBank/DDBJ databases">
        <title>Comparative genomics of relapsing fever spirochetes.</title>
        <authorList>
            <person name="Schwan T.G."/>
            <person name="Raffel S.J."/>
            <person name="Porcella S.F."/>
        </authorList>
    </citation>
    <scope>NUCLEOTIDE SEQUENCE [LARGE SCALE GENOMIC DNA]</scope>
    <source>
        <strain evidence="9 10">CR2A</strain>
    </source>
</reference>
<dbReference type="InterPro" id="IPR036437">
    <property type="entry name" value="OspC-like_sf"/>
</dbReference>
<keyword evidence="4" id="KW-0732">Signal</keyword>
<evidence type="ECO:0000256" key="4">
    <source>
        <dbReference type="ARBA" id="ARBA00022729"/>
    </source>
</evidence>
<evidence type="ECO:0000256" key="7">
    <source>
        <dbReference type="ARBA" id="ARBA00023237"/>
    </source>
</evidence>